<accession>A0ABY8RFS9</accession>
<reference evidence="1 2" key="1">
    <citation type="submission" date="2023-05" db="EMBL/GenBank/DDBJ databases">
        <title>Genomic insight into Chryseobacterium sp. wdc7 isolated forest soil (Gotjawal).</title>
        <authorList>
            <person name="Park S.-J."/>
        </authorList>
    </citation>
    <scope>NUCLEOTIDE SEQUENCE [LARGE SCALE GENOMIC DNA]</scope>
    <source>
        <strain evidence="2">wdc7</strain>
    </source>
</reference>
<name>A0ABY8RFS9_9FLAO</name>
<dbReference type="EMBL" id="CP124855">
    <property type="protein sequence ID" value="WHF51864.1"/>
    <property type="molecule type" value="Genomic_DNA"/>
</dbReference>
<sequence length="133" mass="15958">MKNLFLYALLSLYTGSSNIKIDGLLNEYYQNQNIRFEITNFDSSKKYYYISVEYCENKIWSELINDINNPKLNMSLISEIDPKEKIKVNIPVKKIFYLKNFLNFKLYRLKVSYGDSNNKLNRKYYSKNFKIVN</sequence>
<dbReference type="RefSeq" id="WP_282905184.1">
    <property type="nucleotide sequence ID" value="NZ_CP124855.1"/>
</dbReference>
<evidence type="ECO:0000313" key="2">
    <source>
        <dbReference type="Proteomes" id="UP001241656"/>
    </source>
</evidence>
<evidence type="ECO:0000313" key="1">
    <source>
        <dbReference type="EMBL" id="WHF51864.1"/>
    </source>
</evidence>
<keyword evidence="2" id="KW-1185">Reference proteome</keyword>
<gene>
    <name evidence="1" type="ORF">QGN23_00970</name>
</gene>
<evidence type="ECO:0008006" key="3">
    <source>
        <dbReference type="Google" id="ProtNLM"/>
    </source>
</evidence>
<protein>
    <recommendedName>
        <fullName evidence="3">Periplasmic protein</fullName>
    </recommendedName>
</protein>
<dbReference type="Proteomes" id="UP001241656">
    <property type="component" value="Chromosome"/>
</dbReference>
<proteinExistence type="predicted"/>
<organism evidence="1 2">
    <name type="scientific">Chryseobacterium gotjawalense</name>
    <dbReference type="NCBI Taxonomy" id="3042315"/>
    <lineage>
        <taxon>Bacteria</taxon>
        <taxon>Pseudomonadati</taxon>
        <taxon>Bacteroidota</taxon>
        <taxon>Flavobacteriia</taxon>
        <taxon>Flavobacteriales</taxon>
        <taxon>Weeksellaceae</taxon>
        <taxon>Chryseobacterium group</taxon>
        <taxon>Chryseobacterium</taxon>
    </lineage>
</organism>